<keyword evidence="3" id="KW-0479">Metal-binding</keyword>
<evidence type="ECO:0000256" key="4">
    <source>
        <dbReference type="ARBA" id="ARBA00022827"/>
    </source>
</evidence>
<evidence type="ECO:0000256" key="6">
    <source>
        <dbReference type="ARBA" id="ARBA00023014"/>
    </source>
</evidence>
<dbReference type="RefSeq" id="WP_091225814.1">
    <property type="nucleotide sequence ID" value="NZ_FNBG01000001.1"/>
</dbReference>
<dbReference type="InterPro" id="IPR041854">
    <property type="entry name" value="BFD-like_2Fe2S-bd_dom_sf"/>
</dbReference>
<dbReference type="Pfam" id="PF18267">
    <property type="entry name" value="Rubredoxin_C"/>
    <property type="match status" value="1"/>
</dbReference>
<dbReference type="GO" id="GO:0020037">
    <property type="term" value="F:heme binding"/>
    <property type="evidence" value="ECO:0007669"/>
    <property type="project" value="InterPro"/>
</dbReference>
<protein>
    <submittedName>
        <fullName evidence="11">Nitrite reductase (NADH) large subunit</fullName>
    </submittedName>
</protein>
<dbReference type="SUPFAM" id="SSF56014">
    <property type="entry name" value="Nitrite and sulphite reductase 4Fe-4S domain-like"/>
    <property type="match status" value="1"/>
</dbReference>
<evidence type="ECO:0000259" key="9">
    <source>
        <dbReference type="Pfam" id="PF07992"/>
    </source>
</evidence>
<evidence type="ECO:0000259" key="10">
    <source>
        <dbReference type="Pfam" id="PF18267"/>
    </source>
</evidence>
<sequence>MERRKLLLIGNGMSGIRCIEEILKLDPDLFDITVIGSEPRPNYNRILLSKVLQGEHSFQEIILNDWNWYEEHRITLLAGEIVRHIDTKARYVDTVSGIRKRYDVLIIATGSTPFIPPIHGTNIEGVISFRTLDDCNRMTELSRSYSRAAVIGGGLLGLEAARGLLHLGMETEVIHNAPYIMNRQLDPISARMLQRELEKQGMRFHLSKNTTRIAGRTRVQSLRFSDGTQLDADVVVIAVGIRPNIELAQKCGLHTNRAIVVDDFMRTSAPDVYAVGECAEHRGISYGLVAPLYEQGKVLARAICGLESESYNGSIPYSQLKVSGVDVFSAGEITGDDSNIAYQNYDAIQGTYKKVMMAEGKVTGAILFGDTSEGTTLLGMVKKGASVAELIPDEASGNDNASAADKAAATLPDQETVCACNGVSKHDIMTTIVEHGLNNADEVKVKTKASGSCGGCRPMVEALVHFTLRGSNGRREITNSESNLTAKSAALPVCDCTDLSHELLKKEVQKLLPTFNVNSGHTEIINLMNYLGWKRGTGCILCRTSIRYYLELLGLGADREIDSYSLLKEPLYRGVRVLTGELDGTGGSVVQENLYRIAQRLRSEWEYISLPYPLQAAVTESTDSAVSVLVQGIGICSSPAGFEVYLGGHAKHPVCEGQLMGVAEDVEEAVRLATACLQWYRQTATYEEPLWNWVKRVGVISIRENVLRESMVC</sequence>
<dbReference type="InterPro" id="IPR045854">
    <property type="entry name" value="NO2/SO3_Rdtase_4Fe4S_sf"/>
</dbReference>
<dbReference type="Gene3D" id="1.10.10.1100">
    <property type="entry name" value="BFD-like [2Fe-2S]-binding domain"/>
    <property type="match status" value="1"/>
</dbReference>
<dbReference type="SUPFAM" id="SSF51905">
    <property type="entry name" value="FAD/NAD(P)-binding domain"/>
    <property type="match status" value="1"/>
</dbReference>
<dbReference type="Pfam" id="PF01077">
    <property type="entry name" value="NIR_SIR"/>
    <property type="match status" value="1"/>
</dbReference>
<dbReference type="GO" id="GO:0042128">
    <property type="term" value="P:nitrate assimilation"/>
    <property type="evidence" value="ECO:0007669"/>
    <property type="project" value="InterPro"/>
</dbReference>
<dbReference type="Pfam" id="PF07992">
    <property type="entry name" value="Pyr_redox_2"/>
    <property type="match status" value="1"/>
</dbReference>
<dbReference type="InterPro" id="IPR016156">
    <property type="entry name" value="FAD/NAD-linked_Rdtase_dimer_sf"/>
</dbReference>
<keyword evidence="4" id="KW-0274">FAD</keyword>
<dbReference type="InterPro" id="IPR023753">
    <property type="entry name" value="FAD/NAD-binding_dom"/>
</dbReference>
<dbReference type="CDD" id="cd19943">
    <property type="entry name" value="NirB_Fer2_BFD-like_1"/>
    <property type="match status" value="1"/>
</dbReference>
<dbReference type="InterPro" id="IPR036188">
    <property type="entry name" value="FAD/NAD-bd_sf"/>
</dbReference>
<keyword evidence="2" id="KW-0285">Flavoprotein</keyword>
<evidence type="ECO:0000313" key="11">
    <source>
        <dbReference type="EMBL" id="SDE60105.1"/>
    </source>
</evidence>
<dbReference type="FunFam" id="3.50.50.60:FF:000033">
    <property type="entry name" value="Nitrite reductase [NAD(P)H], large subunit"/>
    <property type="match status" value="1"/>
</dbReference>
<dbReference type="PANTHER" id="PTHR43429:SF3">
    <property type="entry name" value="NITRITE REDUCTASE [NAD(P)H]"/>
    <property type="match status" value="1"/>
</dbReference>
<dbReference type="GO" id="GO:0046872">
    <property type="term" value="F:metal ion binding"/>
    <property type="evidence" value="ECO:0007669"/>
    <property type="project" value="UniProtKB-KW"/>
</dbReference>
<feature type="domain" description="NADH-rubredoxin oxidoreductase C-terminal" evidence="10">
    <location>
        <begin position="316"/>
        <end position="384"/>
    </location>
</feature>
<feature type="domain" description="Nitrite/sulphite reductase 4Fe-4S" evidence="7">
    <location>
        <begin position="594"/>
        <end position="708"/>
    </location>
</feature>
<dbReference type="GO" id="GO:0051536">
    <property type="term" value="F:iron-sulfur cluster binding"/>
    <property type="evidence" value="ECO:0007669"/>
    <property type="project" value="UniProtKB-KW"/>
</dbReference>
<feature type="domain" description="FAD/NAD(P)-binding" evidence="9">
    <location>
        <begin position="5"/>
        <end position="281"/>
    </location>
</feature>
<evidence type="ECO:0000313" key="12">
    <source>
        <dbReference type="Proteomes" id="UP000198972"/>
    </source>
</evidence>
<feature type="domain" description="BFD-like [2Fe-2S]-binding" evidence="8">
    <location>
        <begin position="417"/>
        <end position="464"/>
    </location>
</feature>
<dbReference type="InterPro" id="IPR007419">
    <property type="entry name" value="BFD-like_2Fe2S-bd_dom"/>
</dbReference>
<dbReference type="OrthoDB" id="9792592at2"/>
<dbReference type="PANTHER" id="PTHR43429">
    <property type="entry name" value="PYRIDINE NUCLEOTIDE-DISULFIDE OXIDOREDUCTASE DOMAIN-CONTAINING"/>
    <property type="match status" value="1"/>
</dbReference>
<keyword evidence="6" id="KW-0411">Iron-sulfur</keyword>
<evidence type="ECO:0000259" key="7">
    <source>
        <dbReference type="Pfam" id="PF01077"/>
    </source>
</evidence>
<dbReference type="InterPro" id="IPR050260">
    <property type="entry name" value="FAD-bd_OxRdtase"/>
</dbReference>
<keyword evidence="5" id="KW-0408">Iron</keyword>
<dbReference type="AlphaFoldDB" id="A0A1G7E9N4"/>
<dbReference type="GO" id="GO:0050661">
    <property type="term" value="F:NADP binding"/>
    <property type="evidence" value="ECO:0007669"/>
    <property type="project" value="InterPro"/>
</dbReference>
<comment type="cofactor">
    <cofactor evidence="1">
        <name>FAD</name>
        <dbReference type="ChEBI" id="CHEBI:57692"/>
    </cofactor>
</comment>
<dbReference type="GO" id="GO:0098809">
    <property type="term" value="F:nitrite reductase activity"/>
    <property type="evidence" value="ECO:0007669"/>
    <property type="project" value="InterPro"/>
</dbReference>
<keyword evidence="12" id="KW-1185">Reference proteome</keyword>
<dbReference type="GO" id="GO:0050660">
    <property type="term" value="F:flavin adenine dinucleotide binding"/>
    <property type="evidence" value="ECO:0007669"/>
    <property type="project" value="InterPro"/>
</dbReference>
<dbReference type="EMBL" id="FNBG01000001">
    <property type="protein sequence ID" value="SDE60105.1"/>
    <property type="molecule type" value="Genomic_DNA"/>
</dbReference>
<dbReference type="InterPro" id="IPR041575">
    <property type="entry name" value="Rubredoxin_C"/>
</dbReference>
<dbReference type="Gene3D" id="3.30.413.10">
    <property type="entry name" value="Sulfite Reductase Hemoprotein, domain 1"/>
    <property type="match status" value="1"/>
</dbReference>
<evidence type="ECO:0000256" key="1">
    <source>
        <dbReference type="ARBA" id="ARBA00001974"/>
    </source>
</evidence>
<dbReference type="InterPro" id="IPR006067">
    <property type="entry name" value="NO2/SO3_Rdtase_4Fe4S_dom"/>
</dbReference>
<gene>
    <name evidence="11" type="ORF">SAMN04488542_101103</name>
</gene>
<dbReference type="Proteomes" id="UP000198972">
    <property type="component" value="Unassembled WGS sequence"/>
</dbReference>
<organism evidence="11 12">
    <name type="scientific">Fontibacillus panacisegetis</name>
    <dbReference type="NCBI Taxonomy" id="670482"/>
    <lineage>
        <taxon>Bacteria</taxon>
        <taxon>Bacillati</taxon>
        <taxon>Bacillota</taxon>
        <taxon>Bacilli</taxon>
        <taxon>Bacillales</taxon>
        <taxon>Paenibacillaceae</taxon>
        <taxon>Fontibacillus</taxon>
    </lineage>
</organism>
<dbReference type="PRINTS" id="PR00368">
    <property type="entry name" value="FADPNR"/>
</dbReference>
<dbReference type="NCBIfam" id="TIGR02374">
    <property type="entry name" value="nitri_red_nirB"/>
    <property type="match status" value="1"/>
</dbReference>
<name>A0A1G7E9N4_9BACL</name>
<evidence type="ECO:0000256" key="5">
    <source>
        <dbReference type="ARBA" id="ARBA00023004"/>
    </source>
</evidence>
<dbReference type="PRINTS" id="PR00411">
    <property type="entry name" value="PNDRDTASEI"/>
</dbReference>
<dbReference type="Gene3D" id="3.50.50.60">
    <property type="entry name" value="FAD/NAD(P)-binding domain"/>
    <property type="match status" value="2"/>
</dbReference>
<evidence type="ECO:0000256" key="3">
    <source>
        <dbReference type="ARBA" id="ARBA00022723"/>
    </source>
</evidence>
<evidence type="ECO:0000256" key="2">
    <source>
        <dbReference type="ARBA" id="ARBA00022630"/>
    </source>
</evidence>
<evidence type="ECO:0000259" key="8">
    <source>
        <dbReference type="Pfam" id="PF04324"/>
    </source>
</evidence>
<dbReference type="STRING" id="670482.SAMN04488542_101103"/>
<proteinExistence type="predicted"/>
<accession>A0A1G7E9N4</accession>
<reference evidence="11 12" key="1">
    <citation type="submission" date="2016-10" db="EMBL/GenBank/DDBJ databases">
        <authorList>
            <person name="de Groot N.N."/>
        </authorList>
    </citation>
    <scope>NUCLEOTIDE SEQUENCE [LARGE SCALE GENOMIC DNA]</scope>
    <source>
        <strain evidence="11 12">DSM 28129</strain>
    </source>
</reference>
<dbReference type="Pfam" id="PF04324">
    <property type="entry name" value="Fer2_BFD"/>
    <property type="match status" value="1"/>
</dbReference>
<dbReference type="InterPro" id="IPR012744">
    <property type="entry name" value="Nitri_red_NirB"/>
</dbReference>
<dbReference type="Gene3D" id="3.30.390.30">
    <property type="match status" value="1"/>
</dbReference>